<reference evidence="6 7" key="1">
    <citation type="submission" date="2019-09" db="EMBL/GenBank/DDBJ databases">
        <title>Wenzhouxiangella sp. Genome sequencing and assembly.</title>
        <authorList>
            <person name="Zhang R."/>
        </authorList>
    </citation>
    <scope>NUCLEOTIDE SEQUENCE [LARGE SCALE GENOMIC DNA]</scope>
    <source>
        <strain evidence="6 7">W260</strain>
    </source>
</reference>
<dbReference type="NCBIfam" id="TIGR02999">
    <property type="entry name" value="Sig-70_X6"/>
    <property type="match status" value="1"/>
</dbReference>
<dbReference type="InterPro" id="IPR011517">
    <property type="entry name" value="RNA_pol_sigma70_ECF-like"/>
</dbReference>
<evidence type="ECO:0000256" key="1">
    <source>
        <dbReference type="ARBA" id="ARBA00010641"/>
    </source>
</evidence>
<organism evidence="6 7">
    <name type="scientific">Marinihelvus fidelis</name>
    <dbReference type="NCBI Taxonomy" id="2613842"/>
    <lineage>
        <taxon>Bacteria</taxon>
        <taxon>Pseudomonadati</taxon>
        <taxon>Pseudomonadota</taxon>
        <taxon>Gammaproteobacteria</taxon>
        <taxon>Chromatiales</taxon>
        <taxon>Wenzhouxiangellaceae</taxon>
        <taxon>Marinihelvus</taxon>
    </lineage>
</organism>
<dbReference type="SUPFAM" id="SSF88659">
    <property type="entry name" value="Sigma3 and sigma4 domains of RNA polymerase sigma factors"/>
    <property type="match status" value="1"/>
</dbReference>
<sequence>MTDSEITLLLDRWSKGDEAALEQLLPLIYAELHRTAGAYMAAQRAGHTLQPTALVNEAFMRLSNPADSPFRNRSHFLAAAAQAMRHLLIDHARRKQAEKRFDPVNRVTLLEGDFAGESDEADVLALNEALERLREANPRQEQVVVLRYFGGMSQEEVAEVLDVSVPTVARDWRIARLLLHEWLSADDAS</sequence>
<dbReference type="NCBIfam" id="TIGR02937">
    <property type="entry name" value="sigma70-ECF"/>
    <property type="match status" value="1"/>
</dbReference>
<dbReference type="InterPro" id="IPR014284">
    <property type="entry name" value="RNA_pol_sigma-70_dom"/>
</dbReference>
<dbReference type="GO" id="GO:0006352">
    <property type="term" value="P:DNA-templated transcription initiation"/>
    <property type="evidence" value="ECO:0007669"/>
    <property type="project" value="InterPro"/>
</dbReference>
<dbReference type="InterPro" id="IPR036388">
    <property type="entry name" value="WH-like_DNA-bd_sf"/>
</dbReference>
<evidence type="ECO:0000256" key="2">
    <source>
        <dbReference type="ARBA" id="ARBA00023015"/>
    </source>
</evidence>
<proteinExistence type="inferred from homology"/>
<evidence type="ECO:0000259" key="5">
    <source>
        <dbReference type="Pfam" id="PF07638"/>
    </source>
</evidence>
<dbReference type="SUPFAM" id="SSF88946">
    <property type="entry name" value="Sigma2 domain of RNA polymerase sigma factors"/>
    <property type="match status" value="1"/>
</dbReference>
<dbReference type="Gene3D" id="1.10.1740.10">
    <property type="match status" value="1"/>
</dbReference>
<evidence type="ECO:0000313" key="7">
    <source>
        <dbReference type="Proteomes" id="UP000325372"/>
    </source>
</evidence>
<protein>
    <submittedName>
        <fullName evidence="6">Sigma-70 family RNA polymerase sigma factor</fullName>
    </submittedName>
</protein>
<keyword evidence="2" id="KW-0805">Transcription regulation</keyword>
<dbReference type="GO" id="GO:0016987">
    <property type="term" value="F:sigma factor activity"/>
    <property type="evidence" value="ECO:0007669"/>
    <property type="project" value="UniProtKB-KW"/>
</dbReference>
<evidence type="ECO:0000256" key="4">
    <source>
        <dbReference type="ARBA" id="ARBA00023163"/>
    </source>
</evidence>
<dbReference type="Gene3D" id="1.10.10.10">
    <property type="entry name" value="Winged helix-like DNA-binding domain superfamily/Winged helix DNA-binding domain"/>
    <property type="match status" value="1"/>
</dbReference>
<name>A0A5N0TEW0_9GAMM</name>
<dbReference type="InterPro" id="IPR013325">
    <property type="entry name" value="RNA_pol_sigma_r2"/>
</dbReference>
<comment type="similarity">
    <text evidence="1">Belongs to the sigma-70 factor family. ECF subfamily.</text>
</comment>
<dbReference type="PANTHER" id="PTHR43133:SF39">
    <property type="entry name" value="SIMILAR TO RNA POLYMERASE SIGMA-E FACTOR"/>
    <property type="match status" value="1"/>
</dbReference>
<keyword evidence="3" id="KW-0731">Sigma factor</keyword>
<evidence type="ECO:0000256" key="3">
    <source>
        <dbReference type="ARBA" id="ARBA00023082"/>
    </source>
</evidence>
<dbReference type="PANTHER" id="PTHR43133">
    <property type="entry name" value="RNA POLYMERASE ECF-TYPE SIGMA FACTO"/>
    <property type="match status" value="1"/>
</dbReference>
<keyword evidence="7" id="KW-1185">Reference proteome</keyword>
<feature type="domain" description="RNA polymerase sigma-70 ECF-like HTH" evidence="5">
    <location>
        <begin position="4"/>
        <end position="181"/>
    </location>
</feature>
<dbReference type="InterPro" id="IPR013324">
    <property type="entry name" value="RNA_pol_sigma_r3/r4-like"/>
</dbReference>
<dbReference type="InterPro" id="IPR053812">
    <property type="entry name" value="HTH_Sigma70_ECF-like"/>
</dbReference>
<comment type="caution">
    <text evidence="6">The sequence shown here is derived from an EMBL/GenBank/DDBJ whole genome shotgun (WGS) entry which is preliminary data.</text>
</comment>
<dbReference type="InterPro" id="IPR039425">
    <property type="entry name" value="RNA_pol_sigma-70-like"/>
</dbReference>
<dbReference type="CDD" id="cd06171">
    <property type="entry name" value="Sigma70_r4"/>
    <property type="match status" value="1"/>
</dbReference>
<gene>
    <name evidence="6" type="ORF">F3N42_03115</name>
</gene>
<evidence type="ECO:0000313" key="6">
    <source>
        <dbReference type="EMBL" id="KAA9133592.1"/>
    </source>
</evidence>
<keyword evidence="4" id="KW-0804">Transcription</keyword>
<dbReference type="AlphaFoldDB" id="A0A5N0TEW0"/>
<dbReference type="EMBL" id="VYXP01000002">
    <property type="protein sequence ID" value="KAA9133592.1"/>
    <property type="molecule type" value="Genomic_DNA"/>
</dbReference>
<accession>A0A5N0TEW0</accession>
<dbReference type="Proteomes" id="UP000325372">
    <property type="component" value="Unassembled WGS sequence"/>
</dbReference>
<dbReference type="Pfam" id="PF07638">
    <property type="entry name" value="Sigma70_ECF"/>
    <property type="match status" value="1"/>
</dbReference>